<keyword evidence="1" id="KW-0175">Coiled coil</keyword>
<evidence type="ECO:0000313" key="4">
    <source>
        <dbReference type="Proteomes" id="UP001432322"/>
    </source>
</evidence>
<dbReference type="EMBL" id="BTSY01000006">
    <property type="protein sequence ID" value="GMT33892.1"/>
    <property type="molecule type" value="Genomic_DNA"/>
</dbReference>
<protein>
    <submittedName>
        <fullName evidence="3">Uncharacterized protein</fullName>
    </submittedName>
</protein>
<evidence type="ECO:0000256" key="2">
    <source>
        <dbReference type="SAM" id="MobiDB-lite"/>
    </source>
</evidence>
<sequence>DHDENFSIYRHQTRTVEKKKESVAQKLQDARQELEHIEVQIQEKKREMRERTGGDEVVTTVQFRNYVSKMRIKTNEYKKKRKELDLLMNENNVLNRTTQILSSQWNQLKEKITDMGGDVMEVNIEVPTMARPKTAAPRTDNTEELKDMIKQLNMQLSYKTDELAPLRKEHQERTDEFNELMDTLREKKRENERRKAALQTGFEEIKREVEDLENRKAKTQEKMETAKSKLDQARIQKDRLDRERRGEVRPIVQELEAR</sequence>
<dbReference type="GO" id="GO:0015631">
    <property type="term" value="F:tubulin binding"/>
    <property type="evidence" value="ECO:0007669"/>
    <property type="project" value="InterPro"/>
</dbReference>
<proteinExistence type="predicted"/>
<dbReference type="PANTHER" id="PTHR15614">
    <property type="entry name" value="INTRAFLAGELLAR TRANSPORT PROTEIN 81 HOMOLOG"/>
    <property type="match status" value="1"/>
</dbReference>
<feature type="region of interest" description="Disordered" evidence="2">
    <location>
        <begin position="211"/>
        <end position="258"/>
    </location>
</feature>
<dbReference type="Proteomes" id="UP001432322">
    <property type="component" value="Unassembled WGS sequence"/>
</dbReference>
<dbReference type="GO" id="GO:0036064">
    <property type="term" value="C:ciliary basal body"/>
    <property type="evidence" value="ECO:0007669"/>
    <property type="project" value="TreeGrafter"/>
</dbReference>
<feature type="non-terminal residue" evidence="3">
    <location>
        <position position="1"/>
    </location>
</feature>
<dbReference type="PANTHER" id="PTHR15614:SF2">
    <property type="entry name" value="INTRAFLAGELLAR TRANSPORT PROTEIN 81 HOMOLOG"/>
    <property type="match status" value="1"/>
</dbReference>
<feature type="compositionally biased region" description="Basic and acidic residues" evidence="2">
    <location>
        <begin position="211"/>
        <end position="248"/>
    </location>
</feature>
<dbReference type="Gene3D" id="1.20.920.20">
    <property type="match status" value="1"/>
</dbReference>
<evidence type="ECO:0000256" key="1">
    <source>
        <dbReference type="SAM" id="Coils"/>
    </source>
</evidence>
<feature type="coiled-coil region" evidence="1">
    <location>
        <begin position="13"/>
        <end position="97"/>
    </location>
</feature>
<dbReference type="GO" id="GO:0030992">
    <property type="term" value="C:intraciliary transport particle B"/>
    <property type="evidence" value="ECO:0007669"/>
    <property type="project" value="InterPro"/>
</dbReference>
<accession>A0AAV5WPE6</accession>
<dbReference type="GO" id="GO:0060271">
    <property type="term" value="P:cilium assembly"/>
    <property type="evidence" value="ECO:0007669"/>
    <property type="project" value="InterPro"/>
</dbReference>
<evidence type="ECO:0000313" key="3">
    <source>
        <dbReference type="EMBL" id="GMT33892.1"/>
    </source>
</evidence>
<dbReference type="GO" id="GO:0042073">
    <property type="term" value="P:intraciliary transport"/>
    <property type="evidence" value="ECO:0007669"/>
    <property type="project" value="InterPro"/>
</dbReference>
<organism evidence="3 4">
    <name type="scientific">Pristionchus fissidentatus</name>
    <dbReference type="NCBI Taxonomy" id="1538716"/>
    <lineage>
        <taxon>Eukaryota</taxon>
        <taxon>Metazoa</taxon>
        <taxon>Ecdysozoa</taxon>
        <taxon>Nematoda</taxon>
        <taxon>Chromadorea</taxon>
        <taxon>Rhabditida</taxon>
        <taxon>Rhabditina</taxon>
        <taxon>Diplogasteromorpha</taxon>
        <taxon>Diplogasteroidea</taxon>
        <taxon>Neodiplogasteridae</taxon>
        <taxon>Pristionchus</taxon>
    </lineage>
</organism>
<feature type="non-terminal residue" evidence="3">
    <location>
        <position position="258"/>
    </location>
</feature>
<comment type="caution">
    <text evidence="3">The sequence shown here is derived from an EMBL/GenBank/DDBJ whole genome shotgun (WGS) entry which is preliminary data.</text>
</comment>
<dbReference type="AlphaFoldDB" id="A0AAV5WPE6"/>
<name>A0AAV5WPE6_9BILA</name>
<keyword evidence="4" id="KW-1185">Reference proteome</keyword>
<dbReference type="InterPro" id="IPR029600">
    <property type="entry name" value="IFT81"/>
</dbReference>
<gene>
    <name evidence="3" type="ORF">PFISCL1PPCAC_25189</name>
</gene>
<reference evidence="3" key="1">
    <citation type="submission" date="2023-10" db="EMBL/GenBank/DDBJ databases">
        <title>Genome assembly of Pristionchus species.</title>
        <authorList>
            <person name="Yoshida K."/>
            <person name="Sommer R.J."/>
        </authorList>
    </citation>
    <scope>NUCLEOTIDE SEQUENCE</scope>
    <source>
        <strain evidence="3">RS5133</strain>
    </source>
</reference>